<keyword evidence="2" id="KW-1185">Reference proteome</keyword>
<dbReference type="Gene3D" id="2.120.10.70">
    <property type="entry name" value="Fucose-specific lectin"/>
    <property type="match status" value="1"/>
</dbReference>
<organism evidence="1 2">
    <name type="scientific">Rasamsonia emersonii (strain ATCC 16479 / CBS 393.64 / IMI 116815)</name>
    <dbReference type="NCBI Taxonomy" id="1408163"/>
    <lineage>
        <taxon>Eukaryota</taxon>
        <taxon>Fungi</taxon>
        <taxon>Dikarya</taxon>
        <taxon>Ascomycota</taxon>
        <taxon>Pezizomycotina</taxon>
        <taxon>Eurotiomycetes</taxon>
        <taxon>Eurotiomycetidae</taxon>
        <taxon>Eurotiales</taxon>
        <taxon>Trichocomaceae</taxon>
        <taxon>Rasamsonia</taxon>
    </lineage>
</organism>
<proteinExistence type="predicted"/>
<evidence type="ECO:0000313" key="2">
    <source>
        <dbReference type="Proteomes" id="UP000053958"/>
    </source>
</evidence>
<dbReference type="RefSeq" id="XP_013331554.1">
    <property type="nucleotide sequence ID" value="XM_013476100.1"/>
</dbReference>
<dbReference type="AlphaFoldDB" id="A0A0F4Z359"/>
<gene>
    <name evidence="1" type="ORF">T310_1021</name>
</gene>
<dbReference type="EMBL" id="LASV01000041">
    <property type="protein sequence ID" value="KKA24942.1"/>
    <property type="molecule type" value="Genomic_DNA"/>
</dbReference>
<reference evidence="1 2" key="1">
    <citation type="submission" date="2015-04" db="EMBL/GenBank/DDBJ databases">
        <authorList>
            <person name="Heijne W.H."/>
            <person name="Fedorova N.D."/>
            <person name="Nierman W.C."/>
            <person name="Vollebregt A.W."/>
            <person name="Zhao Z."/>
            <person name="Wu L."/>
            <person name="Kumar M."/>
            <person name="Stam H."/>
            <person name="van den Berg M.A."/>
            <person name="Pel H.J."/>
        </authorList>
    </citation>
    <scope>NUCLEOTIDE SEQUENCE [LARGE SCALE GENOMIC DNA]</scope>
    <source>
        <strain evidence="1 2">CBS 393.64</strain>
    </source>
</reference>
<protein>
    <recommendedName>
        <fullName evidence="3">Fucose-specific lectin</fullName>
    </recommendedName>
</protein>
<dbReference type="GeneID" id="25313278"/>
<sequence length="241" mass="26756">MNRADTGFDNVIAEIVDGHVTHIMYQDEDCVLEERDFDSEMSPPDRVGAAKEATPGAYVLLGPKFNESTEWVPGQLASLGLEVPPWTKIAAVLTEDCTIFVFIQDRSGQIQAVFKQQLDDQWQVVTDLPPTEPFTTAPIYAISLDDTVHAFYGHRDSSIHELVLVDGVWHDREVPSTGGGLPKSHISAIIMDDRFFLQFADSSGSAFVLKDGKALPVGRMTEYGFREFNDAEGHGPKELKW</sequence>
<dbReference type="Proteomes" id="UP000053958">
    <property type="component" value="Unassembled WGS sequence"/>
</dbReference>
<evidence type="ECO:0008006" key="3">
    <source>
        <dbReference type="Google" id="ProtNLM"/>
    </source>
</evidence>
<evidence type="ECO:0000313" key="1">
    <source>
        <dbReference type="EMBL" id="KKA24942.1"/>
    </source>
</evidence>
<accession>A0A0F4Z359</accession>
<name>A0A0F4Z359_RASE3</name>
<dbReference type="SUPFAM" id="SSF89372">
    <property type="entry name" value="Fucose-specific lectin"/>
    <property type="match status" value="1"/>
</dbReference>
<comment type="caution">
    <text evidence="1">The sequence shown here is derived from an EMBL/GenBank/DDBJ whole genome shotgun (WGS) entry which is preliminary data.</text>
</comment>